<dbReference type="EMBL" id="FN654706">
    <property type="protein sequence ID" value="CBY35990.1"/>
    <property type="molecule type" value="Genomic_DNA"/>
</dbReference>
<gene>
    <name evidence="1" type="ORF">GSOID_T00028466001</name>
</gene>
<reference evidence="1" key="1">
    <citation type="journal article" date="2010" name="Science">
        <title>Plasticity of animal genome architecture unmasked by rapid evolution of a pelagic tunicate.</title>
        <authorList>
            <person name="Denoeud F."/>
            <person name="Henriet S."/>
            <person name="Mungpakdee S."/>
            <person name="Aury J.M."/>
            <person name="Da Silva C."/>
            <person name="Brinkmann H."/>
            <person name="Mikhaleva J."/>
            <person name="Olsen L.C."/>
            <person name="Jubin C."/>
            <person name="Canestro C."/>
            <person name="Bouquet J.M."/>
            <person name="Danks G."/>
            <person name="Poulain J."/>
            <person name="Campsteijn C."/>
            <person name="Adamski M."/>
            <person name="Cross I."/>
            <person name="Yadetie F."/>
            <person name="Muffato M."/>
            <person name="Louis A."/>
            <person name="Butcher S."/>
            <person name="Tsagkogeorga G."/>
            <person name="Konrad A."/>
            <person name="Singh S."/>
            <person name="Jensen M.F."/>
            <person name="Cong E.H."/>
            <person name="Eikeseth-Otteraa H."/>
            <person name="Noel B."/>
            <person name="Anthouard V."/>
            <person name="Porcel B.M."/>
            <person name="Kachouri-Lafond R."/>
            <person name="Nishino A."/>
            <person name="Ugolini M."/>
            <person name="Chourrout P."/>
            <person name="Nishida H."/>
            <person name="Aasland R."/>
            <person name="Huzurbazar S."/>
            <person name="Westhof E."/>
            <person name="Delsuc F."/>
            <person name="Lehrach H."/>
            <person name="Reinhardt R."/>
            <person name="Weissenbach J."/>
            <person name="Roy S.W."/>
            <person name="Artiguenave F."/>
            <person name="Postlethwait J.H."/>
            <person name="Manak J.R."/>
            <person name="Thompson E.M."/>
            <person name="Jaillon O."/>
            <person name="Du Pasquier L."/>
            <person name="Boudinot P."/>
            <person name="Liberles D.A."/>
            <person name="Volff J.N."/>
            <person name="Philippe H."/>
            <person name="Lenhard B."/>
            <person name="Roest Crollius H."/>
            <person name="Wincker P."/>
            <person name="Chourrout D."/>
        </authorList>
    </citation>
    <scope>NUCLEOTIDE SEQUENCE [LARGE SCALE GENOMIC DNA]</scope>
</reference>
<evidence type="ECO:0000313" key="1">
    <source>
        <dbReference type="EMBL" id="CBY35990.1"/>
    </source>
</evidence>
<dbReference type="Proteomes" id="UP000011014">
    <property type="component" value="Unassembled WGS sequence"/>
</dbReference>
<accession>E4YKH9</accession>
<protein>
    <submittedName>
        <fullName evidence="1">Uncharacterized protein</fullName>
    </submittedName>
</protein>
<name>E4YKH9_OIKDI</name>
<dbReference type="AlphaFoldDB" id="E4YKH9"/>
<organism evidence="1">
    <name type="scientific">Oikopleura dioica</name>
    <name type="common">Tunicate</name>
    <dbReference type="NCBI Taxonomy" id="34765"/>
    <lineage>
        <taxon>Eukaryota</taxon>
        <taxon>Metazoa</taxon>
        <taxon>Chordata</taxon>
        <taxon>Tunicata</taxon>
        <taxon>Appendicularia</taxon>
        <taxon>Copelata</taxon>
        <taxon>Oikopleuridae</taxon>
        <taxon>Oikopleura</taxon>
    </lineage>
</organism>
<sequence>MFQNIKAEADMHQTELMYTDSQGPIMADQSFYYQEATPMQGLLEATFPHEAVYQQDSPDHQQNYVPTPMQVLSDPPEFEVISRAAASTMMHASPPSSLGHVLFVDKNKHTIIQLKSESIRSGDIISFDFVYECHPSTDDQPTATILQTRHPVLMTKCSCSETQGFVTIAGEHGYQQKKFCGNGEKFVLNKPFFGTTLELKLSFKHNTVCFKPFIFDRMPNKTISPVIQMKIQVHDQNMNQRQENF</sequence>
<proteinExistence type="predicted"/>